<feature type="non-terminal residue" evidence="1">
    <location>
        <position position="1"/>
    </location>
</feature>
<dbReference type="AlphaFoldDB" id="A0AA40JQ59"/>
<dbReference type="Proteomes" id="UP000032274">
    <property type="component" value="Unassembled WGS sequence"/>
</dbReference>
<protein>
    <submittedName>
        <fullName evidence="1">Uncharacterized protein</fullName>
    </submittedName>
</protein>
<accession>A0AA40JQ59</accession>
<sequence length="140" mass="15030">APGGGDARVALGRARHRPAHCLGILRRQVARNREESELLRRIHDRQLAALERIGPVRVDLVHHLHDRIAARDEDPLLAIGREAHVVAGQRHRRADRHGLLAGGLHVEAGLALTLGAGPAFGDSAGERHRPGHAARGLGIG</sequence>
<gene>
    <name evidence="1" type="ORF">QU38_01200</name>
</gene>
<dbReference type="EMBL" id="JXIG01000262">
    <property type="protein sequence ID" value="KIU01520.1"/>
    <property type="molecule type" value="Genomic_DNA"/>
</dbReference>
<proteinExistence type="predicted"/>
<organism evidence="1 2">
    <name type="scientific">Staphylococcus aureus</name>
    <dbReference type="NCBI Taxonomy" id="1280"/>
    <lineage>
        <taxon>Bacteria</taxon>
        <taxon>Bacillati</taxon>
        <taxon>Bacillota</taxon>
        <taxon>Bacilli</taxon>
        <taxon>Bacillales</taxon>
        <taxon>Staphylococcaceae</taxon>
        <taxon>Staphylococcus</taxon>
    </lineage>
</organism>
<feature type="non-terminal residue" evidence="1">
    <location>
        <position position="140"/>
    </location>
</feature>
<evidence type="ECO:0000313" key="2">
    <source>
        <dbReference type="Proteomes" id="UP000032274"/>
    </source>
</evidence>
<comment type="caution">
    <text evidence="1">The sequence shown here is derived from an EMBL/GenBank/DDBJ whole genome shotgun (WGS) entry which is preliminary data.</text>
</comment>
<name>A0AA40JQ59_STAAU</name>
<evidence type="ECO:0000313" key="1">
    <source>
        <dbReference type="EMBL" id="KIU01520.1"/>
    </source>
</evidence>
<reference evidence="1 2" key="1">
    <citation type="submission" date="2015-01" db="EMBL/GenBank/DDBJ databases">
        <title>Characterization of Swiss Staphylococcus aureus strains involved in food poisoning.</title>
        <authorList>
            <person name="Crovadore J."/>
            <person name="Chablais R."/>
            <person name="Tonacini J."/>
            <person name="Schnyder B."/>
            <person name="Lefort F."/>
        </authorList>
    </citation>
    <scope>NUCLEOTIDE SEQUENCE [LARGE SCALE GENOMIC DNA]</scope>
    <source>
        <strain evidence="1 2">SA-120</strain>
    </source>
</reference>